<dbReference type="PANTHER" id="PTHR36766">
    <property type="entry name" value="PLANT BROAD-SPECTRUM MILDEW RESISTANCE PROTEIN RPW8"/>
    <property type="match status" value="1"/>
</dbReference>
<dbReference type="EMBL" id="CM010716">
    <property type="protein sequence ID" value="RZC51192.1"/>
    <property type="molecule type" value="Genomic_DNA"/>
</dbReference>
<dbReference type="GO" id="GO:0043531">
    <property type="term" value="F:ADP binding"/>
    <property type="evidence" value="ECO:0007669"/>
    <property type="project" value="InterPro"/>
</dbReference>
<dbReference type="InterPro" id="IPR027417">
    <property type="entry name" value="P-loop_NTPase"/>
</dbReference>
<accession>A0A4Y7IU06</accession>
<dbReference type="PANTHER" id="PTHR36766:SF40">
    <property type="entry name" value="DISEASE RESISTANCE PROTEIN RGA3"/>
    <property type="match status" value="1"/>
</dbReference>
<dbReference type="InterPro" id="IPR002182">
    <property type="entry name" value="NB-ARC"/>
</dbReference>
<dbReference type="SUPFAM" id="SSF52540">
    <property type="entry name" value="P-loop containing nucleoside triphosphate hydrolases"/>
    <property type="match status" value="1"/>
</dbReference>
<dbReference type="Gene3D" id="3.40.50.300">
    <property type="entry name" value="P-loop containing nucleotide triphosphate hydrolases"/>
    <property type="match status" value="1"/>
</dbReference>
<organism evidence="2 3">
    <name type="scientific">Papaver somniferum</name>
    <name type="common">Opium poppy</name>
    <dbReference type="NCBI Taxonomy" id="3469"/>
    <lineage>
        <taxon>Eukaryota</taxon>
        <taxon>Viridiplantae</taxon>
        <taxon>Streptophyta</taxon>
        <taxon>Embryophyta</taxon>
        <taxon>Tracheophyta</taxon>
        <taxon>Spermatophyta</taxon>
        <taxon>Magnoliopsida</taxon>
        <taxon>Ranunculales</taxon>
        <taxon>Papaveraceae</taxon>
        <taxon>Papaveroideae</taxon>
        <taxon>Papaver</taxon>
    </lineage>
</organism>
<name>A0A4Y7IU06_PAPSO</name>
<feature type="domain" description="NB-ARC" evidence="1">
    <location>
        <begin position="23"/>
        <end position="106"/>
    </location>
</feature>
<evidence type="ECO:0000313" key="2">
    <source>
        <dbReference type="EMBL" id="RZC51192.1"/>
    </source>
</evidence>
<dbReference type="OMA" id="ERVETHF"/>
<dbReference type="Pfam" id="PF00931">
    <property type="entry name" value="NB-ARC"/>
    <property type="match status" value="1"/>
</dbReference>
<evidence type="ECO:0000259" key="1">
    <source>
        <dbReference type="Pfam" id="PF00931"/>
    </source>
</evidence>
<sequence length="139" mass="15965">MGGIGKIALAQTVYNDDVRRKNIQVGSHGERENVLREKLRDSRYLIVLDDMWNDKHNQWENILSTLLLIGAQGSKVIITTRSNEVVSRMSSLYTYRLNGLLENDYWNKQQWLSIEENKICNYPEGDDKIKGSLIPPDAA</sequence>
<keyword evidence="3" id="KW-1185">Reference proteome</keyword>
<dbReference type="Proteomes" id="UP000316621">
    <property type="component" value="Chromosome 2"/>
</dbReference>
<dbReference type="AlphaFoldDB" id="A0A4Y7IU06"/>
<reference evidence="2 3" key="1">
    <citation type="journal article" date="2018" name="Science">
        <title>The opium poppy genome and morphinan production.</title>
        <authorList>
            <person name="Guo L."/>
            <person name="Winzer T."/>
            <person name="Yang X."/>
            <person name="Li Y."/>
            <person name="Ning Z."/>
            <person name="He Z."/>
            <person name="Teodor R."/>
            <person name="Lu Y."/>
            <person name="Bowser T.A."/>
            <person name="Graham I.A."/>
            <person name="Ye K."/>
        </authorList>
    </citation>
    <scope>NUCLEOTIDE SEQUENCE [LARGE SCALE GENOMIC DNA]</scope>
    <source>
        <strain evidence="3">cv. HN1</strain>
        <tissue evidence="2">Leaves</tissue>
    </source>
</reference>
<dbReference type="Gramene" id="RZC51192">
    <property type="protein sequence ID" value="RZC51192"/>
    <property type="gene ID" value="C5167_019616"/>
</dbReference>
<proteinExistence type="predicted"/>
<gene>
    <name evidence="2" type="ORF">C5167_019616</name>
</gene>
<evidence type="ECO:0000313" key="3">
    <source>
        <dbReference type="Proteomes" id="UP000316621"/>
    </source>
</evidence>
<protein>
    <recommendedName>
        <fullName evidence="1">NB-ARC domain-containing protein</fullName>
    </recommendedName>
</protein>